<dbReference type="FunFam" id="1.10.220.10:FF:000001">
    <property type="entry name" value="Annexin"/>
    <property type="match status" value="1"/>
</dbReference>
<keyword evidence="3" id="KW-0111">Calcium/phospholipid-binding</keyword>
<name>A0A7J9HJG5_9ROSI</name>
<sequence>MHEPGERDAFILKKALKGAVKDQKAVTEIVCSRTPSQIGQLKRAYFSNVGSNLEDDIEAELSGEHKKLLLAFLTTSRYEGPEYDESLVEEDAKALNKAARKFGLAGKTFIQIFSDRSRAHLCAVSDIYKTMFKKTLEKALRKAMKGIGTADTDLIRIVVTRAEVDMHYIKAEYRKKYGKTLNDAVYSDTSGHYRTFLLFLLGNNN</sequence>
<dbReference type="PROSITE" id="PS51897">
    <property type="entry name" value="ANNEXIN_2"/>
    <property type="match status" value="2"/>
</dbReference>
<dbReference type="InterPro" id="IPR037104">
    <property type="entry name" value="Annexin_sf"/>
</dbReference>
<dbReference type="Pfam" id="PF00191">
    <property type="entry name" value="Annexin"/>
    <property type="match status" value="2"/>
</dbReference>
<keyword evidence="2 3" id="KW-0041">Annexin</keyword>
<dbReference type="GO" id="GO:0005886">
    <property type="term" value="C:plasma membrane"/>
    <property type="evidence" value="ECO:0007669"/>
    <property type="project" value="TreeGrafter"/>
</dbReference>
<comment type="caution">
    <text evidence="4">The sequence shown here is derived from an EMBL/GenBank/DDBJ whole genome shotgun (WGS) entry which is preliminary data.</text>
</comment>
<accession>A0A7J9HJG5</accession>
<dbReference type="SMART" id="SM00335">
    <property type="entry name" value="ANX"/>
    <property type="match status" value="3"/>
</dbReference>
<dbReference type="Proteomes" id="UP000593560">
    <property type="component" value="Unassembled WGS sequence"/>
</dbReference>
<reference evidence="4 5" key="1">
    <citation type="journal article" date="2019" name="Genome Biol. Evol.">
        <title>Insights into the evolution of the New World diploid cottons (Gossypium, subgenus Houzingenia) based on genome sequencing.</title>
        <authorList>
            <person name="Grover C.E."/>
            <person name="Arick M.A. 2nd"/>
            <person name="Thrash A."/>
            <person name="Conover J.L."/>
            <person name="Sanders W.S."/>
            <person name="Peterson D.G."/>
            <person name="Frelichowski J.E."/>
            <person name="Scheffler J.A."/>
            <person name="Scheffler B.E."/>
            <person name="Wendel J.F."/>
        </authorList>
    </citation>
    <scope>NUCLEOTIDE SEQUENCE [LARGE SCALE GENOMIC DNA]</scope>
    <source>
        <strain evidence="4">0</strain>
        <tissue evidence="4">Leaf</tissue>
    </source>
</reference>
<dbReference type="GO" id="GO:0009409">
    <property type="term" value="P:response to cold"/>
    <property type="evidence" value="ECO:0007669"/>
    <property type="project" value="TreeGrafter"/>
</dbReference>
<dbReference type="GO" id="GO:0009651">
    <property type="term" value="P:response to salt stress"/>
    <property type="evidence" value="ECO:0007669"/>
    <property type="project" value="TreeGrafter"/>
</dbReference>
<dbReference type="PANTHER" id="PTHR10502:SF241">
    <property type="entry name" value="ANNEXIN D5"/>
    <property type="match status" value="1"/>
</dbReference>
<evidence type="ECO:0000256" key="3">
    <source>
        <dbReference type="RuleBase" id="RU003540"/>
    </source>
</evidence>
<comment type="similarity">
    <text evidence="3">Belongs to the annexin family.</text>
</comment>
<dbReference type="InterPro" id="IPR018502">
    <property type="entry name" value="Annexin_repeat"/>
</dbReference>
<dbReference type="AlphaFoldDB" id="A0A7J9HJG5"/>
<protein>
    <recommendedName>
        <fullName evidence="3">Annexin</fullName>
    </recommendedName>
</protein>
<evidence type="ECO:0000313" key="4">
    <source>
        <dbReference type="EMBL" id="MBA0809055.1"/>
    </source>
</evidence>
<dbReference type="GO" id="GO:0005509">
    <property type="term" value="F:calcium ion binding"/>
    <property type="evidence" value="ECO:0007669"/>
    <property type="project" value="InterPro"/>
</dbReference>
<keyword evidence="3" id="KW-0106">Calcium</keyword>
<evidence type="ECO:0000256" key="2">
    <source>
        <dbReference type="ARBA" id="ARBA00023216"/>
    </source>
</evidence>
<dbReference type="PROSITE" id="PS00223">
    <property type="entry name" value="ANNEXIN_1"/>
    <property type="match status" value="1"/>
</dbReference>
<dbReference type="PANTHER" id="PTHR10502">
    <property type="entry name" value="ANNEXIN"/>
    <property type="match status" value="1"/>
</dbReference>
<dbReference type="EMBL" id="JABFAD010000009">
    <property type="protein sequence ID" value="MBA0809055.1"/>
    <property type="molecule type" value="Genomic_DNA"/>
</dbReference>
<dbReference type="GO" id="GO:0001786">
    <property type="term" value="F:phosphatidylserine binding"/>
    <property type="evidence" value="ECO:0007669"/>
    <property type="project" value="TreeGrafter"/>
</dbReference>
<dbReference type="PRINTS" id="PR00196">
    <property type="entry name" value="ANNEXIN"/>
</dbReference>
<gene>
    <name evidence="4" type="ORF">Gohar_024739</name>
</gene>
<dbReference type="SUPFAM" id="SSF47874">
    <property type="entry name" value="Annexin"/>
    <property type="match status" value="1"/>
</dbReference>
<dbReference type="GO" id="GO:0009414">
    <property type="term" value="P:response to water deprivation"/>
    <property type="evidence" value="ECO:0007669"/>
    <property type="project" value="TreeGrafter"/>
</dbReference>
<evidence type="ECO:0000313" key="5">
    <source>
        <dbReference type="Proteomes" id="UP000593560"/>
    </source>
</evidence>
<dbReference type="Gene3D" id="1.10.220.10">
    <property type="entry name" value="Annexin"/>
    <property type="match status" value="3"/>
</dbReference>
<organism evidence="4 5">
    <name type="scientific">Gossypium harknessii</name>
    <dbReference type="NCBI Taxonomy" id="34285"/>
    <lineage>
        <taxon>Eukaryota</taxon>
        <taxon>Viridiplantae</taxon>
        <taxon>Streptophyta</taxon>
        <taxon>Embryophyta</taxon>
        <taxon>Tracheophyta</taxon>
        <taxon>Spermatophyta</taxon>
        <taxon>Magnoliopsida</taxon>
        <taxon>eudicotyledons</taxon>
        <taxon>Gunneridae</taxon>
        <taxon>Pentapetalae</taxon>
        <taxon>rosids</taxon>
        <taxon>malvids</taxon>
        <taxon>Malvales</taxon>
        <taxon>Malvaceae</taxon>
        <taxon>Malvoideae</taxon>
        <taxon>Gossypium</taxon>
    </lineage>
</organism>
<dbReference type="OrthoDB" id="37886at2759"/>
<proteinExistence type="inferred from homology"/>
<dbReference type="InterPro" id="IPR001464">
    <property type="entry name" value="Annexin"/>
</dbReference>
<keyword evidence="5" id="KW-1185">Reference proteome</keyword>
<dbReference type="InterPro" id="IPR018252">
    <property type="entry name" value="Annexin_repeat_CS"/>
</dbReference>
<comment type="domain">
    <text evidence="3">A pair of annexin repeats may form one binding site for calcium and phospholipid.</text>
</comment>
<dbReference type="GO" id="GO:0005737">
    <property type="term" value="C:cytoplasm"/>
    <property type="evidence" value="ECO:0007669"/>
    <property type="project" value="TreeGrafter"/>
</dbReference>
<keyword evidence="1 3" id="KW-0677">Repeat</keyword>
<evidence type="ECO:0000256" key="1">
    <source>
        <dbReference type="ARBA" id="ARBA00022737"/>
    </source>
</evidence>
<dbReference type="GO" id="GO:0009408">
    <property type="term" value="P:response to heat"/>
    <property type="evidence" value="ECO:0007669"/>
    <property type="project" value="TreeGrafter"/>
</dbReference>
<dbReference type="GO" id="GO:0005544">
    <property type="term" value="F:calcium-dependent phospholipid binding"/>
    <property type="evidence" value="ECO:0007669"/>
    <property type="project" value="UniProtKB-KW"/>
</dbReference>